<evidence type="ECO:0000313" key="5">
    <source>
        <dbReference type="EMBL" id="TDR37860.1"/>
    </source>
</evidence>
<dbReference type="Proteomes" id="UP000295293">
    <property type="component" value="Unassembled WGS sequence"/>
</dbReference>
<proteinExistence type="predicted"/>
<dbReference type="InterPro" id="IPR043504">
    <property type="entry name" value="Peptidase_S1_PA_chymotrypsin"/>
</dbReference>
<accession>A0A4R6YL14</accession>
<evidence type="ECO:0000256" key="2">
    <source>
        <dbReference type="SAM" id="MobiDB-lite"/>
    </source>
</evidence>
<dbReference type="OrthoDB" id="8392384at2"/>
<feature type="compositionally biased region" description="Low complexity" evidence="2">
    <location>
        <begin position="76"/>
        <end position="90"/>
    </location>
</feature>
<name>A0A4R6YL14_9GAMM</name>
<feature type="domain" description="Peptidase S1" evidence="4">
    <location>
        <begin position="170"/>
        <end position="215"/>
    </location>
</feature>
<dbReference type="PROSITE" id="PS00134">
    <property type="entry name" value="TRYPSIN_HIS"/>
    <property type="match status" value="1"/>
</dbReference>
<feature type="region of interest" description="Disordered" evidence="2">
    <location>
        <begin position="76"/>
        <end position="97"/>
    </location>
</feature>
<feature type="signal peptide" evidence="3">
    <location>
        <begin position="1"/>
        <end position="24"/>
    </location>
</feature>
<evidence type="ECO:0000313" key="6">
    <source>
        <dbReference type="Proteomes" id="UP000295293"/>
    </source>
</evidence>
<dbReference type="InterPro" id="IPR001254">
    <property type="entry name" value="Trypsin_dom"/>
</dbReference>
<dbReference type="PANTHER" id="PTHR15462">
    <property type="entry name" value="SERINE PROTEASE"/>
    <property type="match status" value="1"/>
</dbReference>
<feature type="chain" id="PRO_5020259584" evidence="3">
    <location>
        <begin position="25"/>
        <end position="423"/>
    </location>
</feature>
<dbReference type="Pfam" id="PF00089">
    <property type="entry name" value="Trypsin"/>
    <property type="match status" value="1"/>
</dbReference>
<evidence type="ECO:0000256" key="1">
    <source>
        <dbReference type="ARBA" id="ARBA00022729"/>
    </source>
</evidence>
<gene>
    <name evidence="5" type="ORF">DFR29_12334</name>
</gene>
<dbReference type="GO" id="GO:0006508">
    <property type="term" value="P:proteolysis"/>
    <property type="evidence" value="ECO:0007669"/>
    <property type="project" value="InterPro"/>
</dbReference>
<comment type="caution">
    <text evidence="5">The sequence shown here is derived from an EMBL/GenBank/DDBJ whole genome shotgun (WGS) entry which is preliminary data.</text>
</comment>
<dbReference type="RefSeq" id="WP_133821640.1">
    <property type="nucleotide sequence ID" value="NZ_SNZH01000023.1"/>
</dbReference>
<dbReference type="PANTHER" id="PTHR15462:SF8">
    <property type="entry name" value="SERINE PROTEASE"/>
    <property type="match status" value="1"/>
</dbReference>
<evidence type="ECO:0000259" key="4">
    <source>
        <dbReference type="Pfam" id="PF00089"/>
    </source>
</evidence>
<keyword evidence="1 3" id="KW-0732">Signal</keyword>
<dbReference type="EMBL" id="SNZH01000023">
    <property type="protein sequence ID" value="TDR37860.1"/>
    <property type="molecule type" value="Genomic_DNA"/>
</dbReference>
<sequence length="423" mass="45066">MQFTTIRAALLLMLGMGCADAALAAGGRTAEASPDGADLVVDVTAGLPGAKGFTQEIWRHEGTARFAPADAKSAEAAWAEGRGSDSAKAGSSDDKTVASGDQYWTAVNARTGAKYRVEMPRELAHELHRLALQSGVAAGDTKGAGDVLAEASGDAVLKGWSDGDDTRTRRYDNTAFPNRALGQMGGGEKSGCSGTLVGRRHVLTAAHCLYDRKDDYWYPLSATRFRPGREGGCSGETCEPYGAHDAVWYFTPDAFRSSDSDWTYDYAIMVLGTAPGDETGWLGYVALGEDSLRDYCDANTFSAGQCYNRGYPACGLSNAPVRYETCKQGWAYQDVKPCNIGNFGSKGSDGWNARFTTNCDLSGGHSGSAIYTNRWAGANNVVVGIVSTQVCTTCSAQDDYPNGIRRLTPDVLDAISYFKSTFP</sequence>
<dbReference type="InterPro" id="IPR009003">
    <property type="entry name" value="Peptidase_S1_PA"/>
</dbReference>
<dbReference type="SUPFAM" id="SSF50494">
    <property type="entry name" value="Trypsin-like serine proteases"/>
    <property type="match status" value="1"/>
</dbReference>
<dbReference type="InterPro" id="IPR050966">
    <property type="entry name" value="Glutamyl_endopeptidase"/>
</dbReference>
<dbReference type="GO" id="GO:0004252">
    <property type="term" value="F:serine-type endopeptidase activity"/>
    <property type="evidence" value="ECO:0007669"/>
    <property type="project" value="InterPro"/>
</dbReference>
<dbReference type="AlphaFoldDB" id="A0A4R6YL14"/>
<reference evidence="5 6" key="1">
    <citation type="submission" date="2019-03" db="EMBL/GenBank/DDBJ databases">
        <title>Genomic Encyclopedia of Type Strains, Phase IV (KMG-IV): sequencing the most valuable type-strain genomes for metagenomic binning, comparative biology and taxonomic classification.</title>
        <authorList>
            <person name="Goeker M."/>
        </authorList>
    </citation>
    <scope>NUCLEOTIDE SEQUENCE [LARGE SCALE GENOMIC DNA]</scope>
    <source>
        <strain evidence="5 6">DSM 21667</strain>
    </source>
</reference>
<protein>
    <submittedName>
        <fullName evidence="5">V8-like Glu-specific endopeptidase</fullName>
    </submittedName>
</protein>
<dbReference type="Gene3D" id="2.40.10.10">
    <property type="entry name" value="Trypsin-like serine proteases"/>
    <property type="match status" value="2"/>
</dbReference>
<dbReference type="InterPro" id="IPR018114">
    <property type="entry name" value="TRYPSIN_HIS"/>
</dbReference>
<dbReference type="PROSITE" id="PS51257">
    <property type="entry name" value="PROKAR_LIPOPROTEIN"/>
    <property type="match status" value="1"/>
</dbReference>
<organism evidence="5 6">
    <name type="scientific">Tahibacter aquaticus</name>
    <dbReference type="NCBI Taxonomy" id="520092"/>
    <lineage>
        <taxon>Bacteria</taxon>
        <taxon>Pseudomonadati</taxon>
        <taxon>Pseudomonadota</taxon>
        <taxon>Gammaproteobacteria</taxon>
        <taxon>Lysobacterales</taxon>
        <taxon>Rhodanobacteraceae</taxon>
        <taxon>Tahibacter</taxon>
    </lineage>
</organism>
<keyword evidence="6" id="KW-1185">Reference proteome</keyword>
<evidence type="ECO:0000256" key="3">
    <source>
        <dbReference type="SAM" id="SignalP"/>
    </source>
</evidence>